<organism evidence="2 3">
    <name type="scientific">Streptomyces niveus</name>
    <name type="common">Streptomyces spheroides</name>
    <dbReference type="NCBI Taxonomy" id="193462"/>
    <lineage>
        <taxon>Bacteria</taxon>
        <taxon>Bacillati</taxon>
        <taxon>Actinomycetota</taxon>
        <taxon>Actinomycetes</taxon>
        <taxon>Kitasatosporales</taxon>
        <taxon>Streptomycetaceae</taxon>
        <taxon>Streptomyces</taxon>
    </lineage>
</organism>
<name>A0A1U9QTL9_STRNV</name>
<dbReference type="Proteomes" id="UP000189677">
    <property type="component" value="Chromosome"/>
</dbReference>
<proteinExistence type="predicted"/>
<dbReference type="RefSeq" id="WP_078076090.1">
    <property type="nucleotide sequence ID" value="NZ_CP018047.1"/>
</dbReference>
<dbReference type="EMBL" id="CP018047">
    <property type="protein sequence ID" value="AQU67527.1"/>
    <property type="molecule type" value="Genomic_DNA"/>
</dbReference>
<dbReference type="KEGG" id="snw:BBN63_16055"/>
<feature type="compositionally biased region" description="Basic and acidic residues" evidence="1">
    <location>
        <begin position="112"/>
        <end position="122"/>
    </location>
</feature>
<evidence type="ECO:0000256" key="1">
    <source>
        <dbReference type="SAM" id="MobiDB-lite"/>
    </source>
</evidence>
<accession>A0A1U9QTL9</accession>
<keyword evidence="3" id="KW-1185">Reference proteome</keyword>
<feature type="region of interest" description="Disordered" evidence="1">
    <location>
        <begin position="84"/>
        <end position="122"/>
    </location>
</feature>
<evidence type="ECO:0000313" key="3">
    <source>
        <dbReference type="Proteomes" id="UP000189677"/>
    </source>
</evidence>
<reference evidence="2 3" key="1">
    <citation type="submission" date="2016-11" db="EMBL/GenBank/DDBJ databases">
        <title>Complete genome sequence of Streptomyces niveus SCSIO 3406.</title>
        <authorList>
            <person name="Zhu Q."/>
            <person name="Cheng W."/>
            <person name="Song Y."/>
            <person name="Li Q."/>
            <person name="Ju J."/>
        </authorList>
    </citation>
    <scope>NUCLEOTIDE SEQUENCE [LARGE SCALE GENOMIC DNA]</scope>
    <source>
        <strain evidence="2 3">SCSIO 3406</strain>
    </source>
</reference>
<feature type="compositionally biased region" description="Low complexity" evidence="1">
    <location>
        <begin position="102"/>
        <end position="111"/>
    </location>
</feature>
<sequence>MHVSLPAVPEQIQVARRIVRKELAGLGWPPAKIAACEEIAVHLARHAISVVGVSGYYLGVTKRPGPQDDAVAIRVSVTILDTPAESATVPQQGGPAEPVGTAGAAESAESAGHVERIGPDEDSSRLADVLTKRCGTRVSIVAQQGSWAASATLPAEVPCVGARP</sequence>
<dbReference type="OrthoDB" id="9855883at2"/>
<protein>
    <submittedName>
        <fullName evidence="2">Uncharacterized protein</fullName>
    </submittedName>
</protein>
<evidence type="ECO:0000313" key="2">
    <source>
        <dbReference type="EMBL" id="AQU67527.1"/>
    </source>
</evidence>
<gene>
    <name evidence="2" type="ORF">BBN63_16055</name>
</gene>
<dbReference type="AlphaFoldDB" id="A0A1U9QTL9"/>